<dbReference type="SUPFAM" id="SSF53822">
    <property type="entry name" value="Periplasmic binding protein-like I"/>
    <property type="match status" value="1"/>
</dbReference>
<dbReference type="GO" id="GO:0000976">
    <property type="term" value="F:transcription cis-regulatory region binding"/>
    <property type="evidence" value="ECO:0007669"/>
    <property type="project" value="TreeGrafter"/>
</dbReference>
<organism evidence="5 6">
    <name type="scientific">Victivallis vadensis</name>
    <dbReference type="NCBI Taxonomy" id="172901"/>
    <lineage>
        <taxon>Bacteria</taxon>
        <taxon>Pseudomonadati</taxon>
        <taxon>Lentisphaerota</taxon>
        <taxon>Lentisphaeria</taxon>
        <taxon>Victivallales</taxon>
        <taxon>Victivallaceae</taxon>
        <taxon>Victivallis</taxon>
    </lineage>
</organism>
<dbReference type="Gene3D" id="1.10.10.10">
    <property type="entry name" value="Winged helix-like DNA-binding domain superfamily/Winged helix DNA-binding domain"/>
    <property type="match status" value="1"/>
</dbReference>
<dbReference type="RefSeq" id="WP_116885523.1">
    <property type="nucleotide sequence ID" value="NZ_CABMMC010000038.1"/>
</dbReference>
<evidence type="ECO:0000256" key="1">
    <source>
        <dbReference type="ARBA" id="ARBA00023015"/>
    </source>
</evidence>
<evidence type="ECO:0000256" key="2">
    <source>
        <dbReference type="ARBA" id="ARBA00023125"/>
    </source>
</evidence>
<dbReference type="EMBL" id="QEKH01000035">
    <property type="protein sequence ID" value="PVY36562.1"/>
    <property type="molecule type" value="Genomic_DNA"/>
</dbReference>
<feature type="domain" description="Transcriptional regulator LacI/GalR-like sensor" evidence="4">
    <location>
        <begin position="192"/>
        <end position="349"/>
    </location>
</feature>
<dbReference type="GO" id="GO:0003700">
    <property type="term" value="F:DNA-binding transcription factor activity"/>
    <property type="evidence" value="ECO:0007669"/>
    <property type="project" value="TreeGrafter"/>
</dbReference>
<dbReference type="InterPro" id="IPR036388">
    <property type="entry name" value="WH-like_DNA-bd_sf"/>
</dbReference>
<evidence type="ECO:0000313" key="6">
    <source>
        <dbReference type="Proteomes" id="UP000245959"/>
    </source>
</evidence>
<dbReference type="Gene3D" id="3.40.50.2300">
    <property type="match status" value="2"/>
</dbReference>
<dbReference type="SUPFAM" id="SSF46785">
    <property type="entry name" value="Winged helix' DNA-binding domain"/>
    <property type="match status" value="1"/>
</dbReference>
<dbReference type="OrthoDB" id="9813468at2"/>
<dbReference type="InterPro" id="IPR046335">
    <property type="entry name" value="LacI/GalR-like_sensor"/>
</dbReference>
<name>A0A2U1AJH0_9BACT</name>
<comment type="caution">
    <text evidence="5">The sequence shown here is derived from an EMBL/GenBank/DDBJ whole genome shotgun (WGS) entry which is preliminary data.</text>
</comment>
<dbReference type="InterPro" id="IPR028082">
    <property type="entry name" value="Peripla_BP_I"/>
</dbReference>
<keyword evidence="2 5" id="KW-0238">DNA-binding</keyword>
<evidence type="ECO:0000259" key="4">
    <source>
        <dbReference type="Pfam" id="PF13377"/>
    </source>
</evidence>
<keyword evidence="1" id="KW-0805">Transcription regulation</keyword>
<protein>
    <submittedName>
        <fullName evidence="5">DNA-binding LacI/PurR family transcriptional regulator</fullName>
    </submittedName>
</protein>
<evidence type="ECO:0000313" key="5">
    <source>
        <dbReference type="EMBL" id="PVY36562.1"/>
    </source>
</evidence>
<dbReference type="Pfam" id="PF13377">
    <property type="entry name" value="Peripla_BP_3"/>
    <property type="match status" value="1"/>
</dbReference>
<gene>
    <name evidence="5" type="ORF">C8D82_13528</name>
</gene>
<dbReference type="InterPro" id="IPR036390">
    <property type="entry name" value="WH_DNA-bd_sf"/>
</dbReference>
<accession>A0A2U1AJH0</accession>
<evidence type="ECO:0000256" key="3">
    <source>
        <dbReference type="ARBA" id="ARBA00023163"/>
    </source>
</evidence>
<keyword evidence="6" id="KW-1185">Reference proteome</keyword>
<dbReference type="GeneID" id="78296793"/>
<dbReference type="PANTHER" id="PTHR30146:SF109">
    <property type="entry name" value="HTH-TYPE TRANSCRIPTIONAL REGULATOR GALS"/>
    <property type="match status" value="1"/>
</dbReference>
<dbReference type="Proteomes" id="UP000245959">
    <property type="component" value="Unassembled WGS sequence"/>
</dbReference>
<keyword evidence="3" id="KW-0804">Transcription</keyword>
<dbReference type="PANTHER" id="PTHR30146">
    <property type="entry name" value="LACI-RELATED TRANSCRIPTIONAL REPRESSOR"/>
    <property type="match status" value="1"/>
</dbReference>
<dbReference type="AlphaFoldDB" id="A0A2U1AJH0"/>
<sequence length="354" mass="39273">MSQAALKSDTLHENLVRELSRMAPGEKFMTVRDIMRRYNVSQLIVDRAVNRLCEDGKLVSFARRGLFVPQFVRPAPAEQPTLLVAVPDWVSPDIDEIKAELERLSPLHPETRLLLHRFDYRYAIPPELPLAAENVRLLLLMPGRVDTLEARDIEALNIFRQNGPVMVLCHHLNNFNVPSVGLDDMFAGNCAAHHLYHAGHRKIAVLMSEPQSSVIIDRVNGVLNYARLHGMQAELIDCEIPGGEVPLERVYRKMSRIIEQGFDFTALAGVSGDSLAGALNACHNHGLAIPAQLSIVTIGNLRTTELFYPPLDTICVGIGRQVSDAVEQLLAGKNESVLVPPELVKRGSVRIISE</sequence>
<dbReference type="CDD" id="cd06267">
    <property type="entry name" value="PBP1_LacI_sugar_binding-like"/>
    <property type="match status" value="1"/>
</dbReference>
<reference evidence="5 6" key="1">
    <citation type="submission" date="2018-04" db="EMBL/GenBank/DDBJ databases">
        <title>Genomic Encyclopedia of Type Strains, Phase IV (KMG-IV): sequencing the most valuable type-strain genomes for metagenomic binning, comparative biology and taxonomic classification.</title>
        <authorList>
            <person name="Goeker M."/>
        </authorList>
    </citation>
    <scope>NUCLEOTIDE SEQUENCE [LARGE SCALE GENOMIC DNA]</scope>
    <source>
        <strain evidence="5 6">DSM 14823</strain>
    </source>
</reference>
<proteinExistence type="predicted"/>